<protein>
    <submittedName>
        <fullName evidence="2">GAF domain-containing protein</fullName>
    </submittedName>
</protein>
<comment type="caution">
    <text evidence="2">The sequence shown here is derived from an EMBL/GenBank/DDBJ whole genome shotgun (WGS) entry which is preliminary data.</text>
</comment>
<dbReference type="Pfam" id="PF01590">
    <property type="entry name" value="GAF"/>
    <property type="match status" value="1"/>
</dbReference>
<feature type="domain" description="GAF" evidence="1">
    <location>
        <begin position="23"/>
        <end position="171"/>
    </location>
</feature>
<evidence type="ECO:0000259" key="1">
    <source>
        <dbReference type="SMART" id="SM00065"/>
    </source>
</evidence>
<dbReference type="SMART" id="SM00065">
    <property type="entry name" value="GAF"/>
    <property type="match status" value="1"/>
</dbReference>
<proteinExistence type="predicted"/>
<dbReference type="EMBL" id="JBEPCU010000433">
    <property type="protein sequence ID" value="MER6979791.1"/>
    <property type="molecule type" value="Genomic_DNA"/>
</dbReference>
<dbReference type="Proteomes" id="UP001458415">
    <property type="component" value="Unassembled WGS sequence"/>
</dbReference>
<dbReference type="Gene3D" id="3.30.450.40">
    <property type="match status" value="1"/>
</dbReference>
<sequence>MSASRRGPRGADWAPSRLVALLDSGAALREAARQVCALTGADVALVGRPEDPGVAVLRSWAGTHHAGLHNLLVPEGLGLGGKVLATNRPCRVRDYARSPSITHDFDDPINAEGIRAMLGAPIQRGDEVLGMIYAAHRGPGDFGGDATAALTEIAEATALSLAVADLVEARREADTHAERRRIAVALHDSVGAMLFTVGSSTHGSPHPTTSTCAATWGRPASPAASTTCCAWSPWAVRTRRSPRN</sequence>
<dbReference type="SUPFAM" id="SSF55781">
    <property type="entry name" value="GAF domain-like"/>
    <property type="match status" value="1"/>
</dbReference>
<evidence type="ECO:0000313" key="2">
    <source>
        <dbReference type="EMBL" id="MER6979791.1"/>
    </source>
</evidence>
<dbReference type="InterPro" id="IPR029016">
    <property type="entry name" value="GAF-like_dom_sf"/>
</dbReference>
<dbReference type="RefSeq" id="WP_086728621.1">
    <property type="nucleotide sequence ID" value="NZ_MUBM01000249.1"/>
</dbReference>
<gene>
    <name evidence="2" type="ORF">ABT317_23140</name>
</gene>
<reference evidence="2 3" key="1">
    <citation type="submission" date="2024-06" db="EMBL/GenBank/DDBJ databases">
        <title>The Natural Products Discovery Center: Release of the First 8490 Sequenced Strains for Exploring Actinobacteria Biosynthetic Diversity.</title>
        <authorList>
            <person name="Kalkreuter E."/>
            <person name="Kautsar S.A."/>
            <person name="Yang D."/>
            <person name="Bader C.D."/>
            <person name="Teijaro C.N."/>
            <person name="Fluegel L."/>
            <person name="Davis C.M."/>
            <person name="Simpson J.R."/>
            <person name="Lauterbach L."/>
            <person name="Steele A.D."/>
            <person name="Gui C."/>
            <person name="Meng S."/>
            <person name="Li G."/>
            <person name="Viehrig K."/>
            <person name="Ye F."/>
            <person name="Su P."/>
            <person name="Kiefer A.F."/>
            <person name="Nichols A."/>
            <person name="Cepeda A.J."/>
            <person name="Yan W."/>
            <person name="Fan B."/>
            <person name="Jiang Y."/>
            <person name="Adhikari A."/>
            <person name="Zheng C.-J."/>
            <person name="Schuster L."/>
            <person name="Cowan T.M."/>
            <person name="Smanski M.J."/>
            <person name="Chevrette M.G."/>
            <person name="De Carvalho L.P.S."/>
            <person name="Shen B."/>
        </authorList>
    </citation>
    <scope>NUCLEOTIDE SEQUENCE [LARGE SCALE GENOMIC DNA]</scope>
    <source>
        <strain evidence="2 3">NPDC000634</strain>
    </source>
</reference>
<evidence type="ECO:0000313" key="3">
    <source>
        <dbReference type="Proteomes" id="UP001458415"/>
    </source>
</evidence>
<name>A0ABV1W6I6_9ACTN</name>
<dbReference type="InterPro" id="IPR003018">
    <property type="entry name" value="GAF"/>
</dbReference>
<accession>A0ABV1W6I6</accession>
<keyword evidence="3" id="KW-1185">Reference proteome</keyword>
<organism evidence="2 3">
    <name type="scientific">Streptomyces carpinensis</name>
    <dbReference type="NCBI Taxonomy" id="66369"/>
    <lineage>
        <taxon>Bacteria</taxon>
        <taxon>Bacillati</taxon>
        <taxon>Actinomycetota</taxon>
        <taxon>Actinomycetes</taxon>
        <taxon>Kitasatosporales</taxon>
        <taxon>Streptomycetaceae</taxon>
        <taxon>Streptomyces</taxon>
    </lineage>
</organism>